<dbReference type="GO" id="GO:0042773">
    <property type="term" value="P:ATP synthesis coupled electron transport"/>
    <property type="evidence" value="ECO:0007669"/>
    <property type="project" value="InterPro"/>
</dbReference>
<sequence length="470" mass="48038">MDYTALLPEIVLLAAAVLGLLGGSFLPRNRQILTRWFSLGALALSAAAGVRGLNGSGPMPEVIFSATYALDIPTAVVRVAAPLATFVVILIGRQEFIGSSRESETYALLLLATLGTVVIGGTTDLLVLVAGYLLASIPLYALIGLSRTGPAAEATLKTYLIGALFGVLLMAGVTVLTGLAGSSSYAGMREALSTAPVAAVAGGAVAVLIGLTFKAGSVPGHFWIPDASQASGIAVAAFLTTVPKIGALIALGRLVEVLPGTVNISLLVALLAVAGMTVGNLAALTQTNVRRLLGWSTVSQVGYLLMPLAVLNTSDNAQGALLAYIVLYALTNLALFAVAACFPGRENLGDWAGVARAHPWITGALIVSALSLVGTPPTAVFIGKVIIFTVTWDGGMAWLVVAAAANSVLSLFYYLRLFRPTFRSPPPGTLPTDDETPEAPWTVKAVGVALGAAVLAGAPLVAGLWLAATT</sequence>
<proteinExistence type="inferred from homology"/>
<feature type="transmembrane region" description="Helical" evidence="5">
    <location>
        <begin position="125"/>
        <end position="146"/>
    </location>
</feature>
<feature type="transmembrane region" description="Helical" evidence="5">
    <location>
        <begin position="191"/>
        <end position="213"/>
    </location>
</feature>
<keyword evidence="5" id="KW-0813">Transport</keyword>
<evidence type="ECO:0000256" key="4">
    <source>
        <dbReference type="ARBA" id="ARBA00023136"/>
    </source>
</evidence>
<feature type="transmembrane region" description="Helical" evidence="5">
    <location>
        <begin position="363"/>
        <end position="390"/>
    </location>
</feature>
<keyword evidence="2 5" id="KW-0812">Transmembrane</keyword>
<comment type="catalytic activity">
    <reaction evidence="5">
        <text>a quinone + NADH + 5 H(+)(in) = a quinol + NAD(+) + 4 H(+)(out)</text>
        <dbReference type="Rhea" id="RHEA:57888"/>
        <dbReference type="ChEBI" id="CHEBI:15378"/>
        <dbReference type="ChEBI" id="CHEBI:24646"/>
        <dbReference type="ChEBI" id="CHEBI:57540"/>
        <dbReference type="ChEBI" id="CHEBI:57945"/>
        <dbReference type="ChEBI" id="CHEBI:132124"/>
    </reaction>
</comment>
<feature type="transmembrane region" description="Helical" evidence="5">
    <location>
        <begin position="103"/>
        <end position="119"/>
    </location>
</feature>
<dbReference type="AlphaFoldDB" id="A0A5B0E7N3"/>
<evidence type="ECO:0000256" key="6">
    <source>
        <dbReference type="RuleBase" id="RU000320"/>
    </source>
</evidence>
<dbReference type="EMBL" id="VOBL01000027">
    <property type="protein sequence ID" value="KAA0973429.1"/>
    <property type="molecule type" value="Genomic_DNA"/>
</dbReference>
<evidence type="ECO:0000256" key="2">
    <source>
        <dbReference type="ARBA" id="ARBA00022692"/>
    </source>
</evidence>
<organism evidence="8 9">
    <name type="scientific">Paeniglutamicibacter gangotriensis</name>
    <dbReference type="NCBI Taxonomy" id="254787"/>
    <lineage>
        <taxon>Bacteria</taxon>
        <taxon>Bacillati</taxon>
        <taxon>Actinomycetota</taxon>
        <taxon>Actinomycetes</taxon>
        <taxon>Micrococcales</taxon>
        <taxon>Micrococcaceae</taxon>
        <taxon>Paeniglutamicibacter</taxon>
    </lineage>
</organism>
<keyword evidence="4 5" id="KW-0472">Membrane</keyword>
<keyword evidence="3 5" id="KW-1133">Transmembrane helix</keyword>
<feature type="transmembrane region" description="Helical" evidence="5">
    <location>
        <begin position="233"/>
        <end position="252"/>
    </location>
</feature>
<feature type="transmembrane region" description="Helical" evidence="5">
    <location>
        <begin position="264"/>
        <end position="285"/>
    </location>
</feature>
<keyword evidence="5" id="KW-0520">NAD</keyword>
<feature type="transmembrane region" description="Helical" evidence="5">
    <location>
        <begin position="292"/>
        <end position="310"/>
    </location>
</feature>
<comment type="function">
    <text evidence="5">NDH-1 shuttles electrons from NADH, via FMN and iron-sulfur (Fe-S) centers, to quinones in the respiratory chain. The immediate electron acceptor for the enzyme in this species is believed to be a menaquinone. Couples the redox reaction to proton translocation (for every two electrons transferred, four hydrogen ions are translocated across the cytoplasmic membrane), and thus conserves the redox energy in a proton gradient.</text>
</comment>
<feature type="transmembrane region" description="Helical" evidence="5">
    <location>
        <begin position="445"/>
        <end position="468"/>
    </location>
</feature>
<keyword evidence="5" id="KW-0874">Quinone</keyword>
<comment type="subcellular location">
    <subcellularLocation>
        <location evidence="5">Cell membrane</location>
        <topology evidence="5">Multi-pass membrane protein</topology>
    </subcellularLocation>
    <subcellularLocation>
        <location evidence="1">Endomembrane system</location>
        <topology evidence="1">Multi-pass membrane protein</topology>
    </subcellularLocation>
    <subcellularLocation>
        <location evidence="6">Membrane</location>
        <topology evidence="6">Multi-pass membrane protein</topology>
    </subcellularLocation>
</comment>
<feature type="transmembrane region" description="Helical" evidence="5">
    <location>
        <begin position="158"/>
        <end position="179"/>
    </location>
</feature>
<dbReference type="InterPro" id="IPR001750">
    <property type="entry name" value="ND/Mrp_TM"/>
</dbReference>
<feature type="transmembrane region" description="Helical" evidence="5">
    <location>
        <begin position="396"/>
        <end position="415"/>
    </location>
</feature>
<evidence type="ECO:0000256" key="5">
    <source>
        <dbReference type="HAMAP-Rule" id="MF_00445"/>
    </source>
</evidence>
<feature type="transmembrane region" description="Helical" evidence="5">
    <location>
        <begin position="33"/>
        <end position="52"/>
    </location>
</feature>
<dbReference type="GO" id="GO:0048038">
    <property type="term" value="F:quinone binding"/>
    <property type="evidence" value="ECO:0007669"/>
    <property type="project" value="UniProtKB-KW"/>
</dbReference>
<comment type="similarity">
    <text evidence="5">Belongs to the complex I subunit 2 family.</text>
</comment>
<dbReference type="GO" id="GO:0012505">
    <property type="term" value="C:endomembrane system"/>
    <property type="evidence" value="ECO:0007669"/>
    <property type="project" value="UniProtKB-SubCell"/>
</dbReference>
<feature type="transmembrane region" description="Helical" evidence="5">
    <location>
        <begin position="72"/>
        <end position="91"/>
    </location>
</feature>
<evidence type="ECO:0000256" key="3">
    <source>
        <dbReference type="ARBA" id="ARBA00022989"/>
    </source>
</evidence>
<protein>
    <recommendedName>
        <fullName evidence="5">NADH-quinone oxidoreductase subunit N</fullName>
        <ecNumber evidence="5">7.1.1.-</ecNumber>
    </recommendedName>
    <alternativeName>
        <fullName evidence="5">NADH dehydrogenase I subunit N</fullName>
    </alternativeName>
    <alternativeName>
        <fullName evidence="5">NDH-1 subunit N</fullName>
    </alternativeName>
</protein>
<feature type="transmembrane region" description="Helical" evidence="5">
    <location>
        <begin position="6"/>
        <end position="26"/>
    </location>
</feature>
<comment type="subunit">
    <text evidence="5">NDH-1 is composed of 14 different subunits. Subunits NuoA, H, J, K, L, M, N constitute the membrane sector of the complex.</text>
</comment>
<keyword evidence="5" id="KW-1003">Cell membrane</keyword>
<accession>A0A5B0E7N3</accession>
<dbReference type="Proteomes" id="UP000323856">
    <property type="component" value="Unassembled WGS sequence"/>
</dbReference>
<comment type="caution">
    <text evidence="8">The sequence shown here is derived from an EMBL/GenBank/DDBJ whole genome shotgun (WGS) entry which is preliminary data.</text>
</comment>
<dbReference type="PANTHER" id="PTHR22773">
    <property type="entry name" value="NADH DEHYDROGENASE"/>
    <property type="match status" value="1"/>
</dbReference>
<dbReference type="EC" id="7.1.1.-" evidence="5"/>
<keyword evidence="5" id="KW-1278">Translocase</keyword>
<evidence type="ECO:0000313" key="8">
    <source>
        <dbReference type="EMBL" id="KAA0973429.1"/>
    </source>
</evidence>
<dbReference type="GO" id="GO:0008137">
    <property type="term" value="F:NADH dehydrogenase (ubiquinone) activity"/>
    <property type="evidence" value="ECO:0007669"/>
    <property type="project" value="InterPro"/>
</dbReference>
<dbReference type="GO" id="GO:0005886">
    <property type="term" value="C:plasma membrane"/>
    <property type="evidence" value="ECO:0007669"/>
    <property type="project" value="UniProtKB-SubCell"/>
</dbReference>
<gene>
    <name evidence="5" type="primary">nuoN</name>
    <name evidence="8" type="ORF">FQ154_18395</name>
</gene>
<dbReference type="Pfam" id="PF00361">
    <property type="entry name" value="Proton_antipo_M"/>
    <property type="match status" value="1"/>
</dbReference>
<evidence type="ECO:0000313" key="9">
    <source>
        <dbReference type="Proteomes" id="UP000323856"/>
    </source>
</evidence>
<evidence type="ECO:0000256" key="1">
    <source>
        <dbReference type="ARBA" id="ARBA00004127"/>
    </source>
</evidence>
<feature type="domain" description="NADH:quinone oxidoreductase/Mrp antiporter transmembrane" evidence="7">
    <location>
        <begin position="123"/>
        <end position="410"/>
    </location>
</feature>
<dbReference type="OrthoDB" id="9811718at2"/>
<evidence type="ECO:0000259" key="7">
    <source>
        <dbReference type="Pfam" id="PF00361"/>
    </source>
</evidence>
<dbReference type="InterPro" id="IPR010096">
    <property type="entry name" value="NADH-Q_OxRdtase_suN/2"/>
</dbReference>
<reference evidence="8 9" key="1">
    <citation type="submission" date="2019-07" db="EMBL/GenBank/DDBJ databases">
        <title>Analysis of the biochemical properties, biological activity and biotechnological potential of siderophores and biosurfactants produced by Antarctic psychrotolerant bacteria.</title>
        <authorList>
            <person name="Styczynski M."/>
            <person name="Krucon T."/>
            <person name="Decewicz P."/>
            <person name="Dziewit L."/>
        </authorList>
    </citation>
    <scope>NUCLEOTIDE SEQUENCE [LARGE SCALE GENOMIC DNA]</scope>
    <source>
        <strain evidence="8 9">ANT_H27</strain>
    </source>
</reference>
<dbReference type="HAMAP" id="MF_00445">
    <property type="entry name" value="NDH1_NuoN_1"/>
    <property type="match status" value="1"/>
</dbReference>
<name>A0A5B0E7N3_9MICC</name>
<feature type="transmembrane region" description="Helical" evidence="5">
    <location>
        <begin position="322"/>
        <end position="342"/>
    </location>
</feature>
<dbReference type="GO" id="GO:0050136">
    <property type="term" value="F:NADH dehydrogenase (quinone) (non-electrogenic) activity"/>
    <property type="evidence" value="ECO:0007669"/>
    <property type="project" value="UniProtKB-UniRule"/>
</dbReference>